<proteinExistence type="predicted"/>
<evidence type="ECO:0000313" key="1">
    <source>
        <dbReference type="EMBL" id="KAH7919745.1"/>
    </source>
</evidence>
<dbReference type="Proteomes" id="UP000790709">
    <property type="component" value="Unassembled WGS sequence"/>
</dbReference>
<evidence type="ECO:0000313" key="2">
    <source>
        <dbReference type="Proteomes" id="UP000790709"/>
    </source>
</evidence>
<accession>A0ACB8B2H6</accession>
<reference evidence="1" key="1">
    <citation type="journal article" date="2021" name="New Phytol.">
        <title>Evolutionary innovations through gain and loss of genes in the ectomycorrhizal Boletales.</title>
        <authorList>
            <person name="Wu G."/>
            <person name="Miyauchi S."/>
            <person name="Morin E."/>
            <person name="Kuo A."/>
            <person name="Drula E."/>
            <person name="Varga T."/>
            <person name="Kohler A."/>
            <person name="Feng B."/>
            <person name="Cao Y."/>
            <person name="Lipzen A."/>
            <person name="Daum C."/>
            <person name="Hundley H."/>
            <person name="Pangilinan J."/>
            <person name="Johnson J."/>
            <person name="Barry K."/>
            <person name="LaButti K."/>
            <person name="Ng V."/>
            <person name="Ahrendt S."/>
            <person name="Min B."/>
            <person name="Choi I.G."/>
            <person name="Park H."/>
            <person name="Plett J.M."/>
            <person name="Magnuson J."/>
            <person name="Spatafora J.W."/>
            <person name="Nagy L.G."/>
            <person name="Henrissat B."/>
            <person name="Grigoriev I.V."/>
            <person name="Yang Z.L."/>
            <person name="Xu J."/>
            <person name="Martin F.M."/>
        </authorList>
    </citation>
    <scope>NUCLEOTIDE SEQUENCE</scope>
    <source>
        <strain evidence="1">KUC20120723A-06</strain>
    </source>
</reference>
<dbReference type="EMBL" id="MU266634">
    <property type="protein sequence ID" value="KAH7919745.1"/>
    <property type="molecule type" value="Genomic_DNA"/>
</dbReference>
<sequence>MADWSVVFAPILEKFKEEYVEADFDERQEILKTLKDEISSDPRYSEPSLGLPTAGIREAIRIYYRDSLTKEDRVKDEAKSKARRAAKAKAEAAAAKAAKAAAPKDSETYAKAFKLNDVVRRIFKQQLIKYDADQGRDRKDRSQIGQYTKNVASWIREVMTESQRKLAEKTLEEWNRDGAPDAEKAFAAEKKLGKRLNQFVGEMERTMGVHVIVLATYRNTKGGVDFGSIETRPKAQRKKFMEQNKAWKKDTARAFLKWAQGEFPNADSEDSGDSDDDVRKEVELELNDEGFPILPPRGDMDLEESKAIIRKFCQKAYEHYTNNKRVKVPWSAIQADSGKFIDDLSLPEDTVLRDPSKLQQSEVKAIWRFWRGRQKNGQLPIVYIGCGKNHMREQAPKRSRKGKGKWVDVTDSEAEESDDEGGDFELGDADDDSGEQEPKVTSRKAKGKEPSRKPAEKKRRRSESKGYFDEESTSEDDEEVARRKKKKASKGPVKTGKKRSRRVEETDEGMEVDELDDDDDIQRPSTSARGAMRIAKKGARKAAKRARDSDGEDEDKADDVEARRPSTSTMGTTSPVSGSGRPTPLILPGSPASVGPKATTSSQWEFVRGLSKVSNFQTLIKVVLAMPLKPEPWEPVSVPWWGSWTAKRVHVPGVVHTPAGFQEAVQKLSEFKFTSRLAGQRVCLAMGLLLRDLRAVIESGEPDVEAPDPIIAESSLSTQHIDVLMDAIRALVSRGREILGESNIMVSDWDPEAGDRQGEDEEGGGGDQAGGATPSGEGNSRNVGDGGNAVEDNQHPEEEVAVGGAERKQVEEGGGGGGGGEGEKQMAEAERQRAEREERQRVEEERQREEVERLRVEGEERQRVEEERERQREEVERQRVEEERQREEAERQRVEGEERLRVEEERRREEERQRAEEEEQQRAEEERRLAEVEEKGKGTEASDKGKRKREENQDEQEGEGDGEGEGVGSESNEEDQLAGDDDNQAVPPGRNNSKPKGSSSARSSRKPRSTAIDSESPSRNTRAQTSRPERQRKKTAKGEAFAETLGRKK</sequence>
<name>A0ACB8B2H6_9AGAM</name>
<organism evidence="1 2">
    <name type="scientific">Leucogyrophana mollusca</name>
    <dbReference type="NCBI Taxonomy" id="85980"/>
    <lineage>
        <taxon>Eukaryota</taxon>
        <taxon>Fungi</taxon>
        <taxon>Dikarya</taxon>
        <taxon>Basidiomycota</taxon>
        <taxon>Agaricomycotina</taxon>
        <taxon>Agaricomycetes</taxon>
        <taxon>Agaricomycetidae</taxon>
        <taxon>Boletales</taxon>
        <taxon>Boletales incertae sedis</taxon>
        <taxon>Leucogyrophana</taxon>
    </lineage>
</organism>
<protein>
    <submittedName>
        <fullName evidence="1">Uncharacterized protein</fullName>
    </submittedName>
</protein>
<keyword evidence="2" id="KW-1185">Reference proteome</keyword>
<gene>
    <name evidence="1" type="ORF">BV22DRAFT_1133619</name>
</gene>
<comment type="caution">
    <text evidence="1">The sequence shown here is derived from an EMBL/GenBank/DDBJ whole genome shotgun (WGS) entry which is preliminary data.</text>
</comment>